<evidence type="ECO:0000313" key="1">
    <source>
        <dbReference type="EMBL" id="AUW97160.1"/>
    </source>
</evidence>
<sequence length="67" mass="7947">MGYVIFSFEDGDYLYDSKGNLLVFESRGLACQYMQVHYHIPLPVQKTKKVIHYPNYYQAPFKVHRVC</sequence>
<reference evidence="1 2" key="2">
    <citation type="submission" date="2018-02" db="EMBL/GenBank/DDBJ databases">
        <title>Whole genome sequencing analysis of Streptococcus pluranimalium isolated from cattle infected mastitis in China.</title>
        <authorList>
            <person name="Zhang J.-R."/>
            <person name="Hu G.-Z."/>
        </authorList>
    </citation>
    <scope>NUCLEOTIDE SEQUENCE [LARGE SCALE GENOMIC DNA]</scope>
    <source>
        <strain evidence="1 2">TH11417</strain>
    </source>
</reference>
<organism evidence="1 2">
    <name type="scientific">Streptococcus pluranimalium</name>
    <dbReference type="NCBI Taxonomy" id="82348"/>
    <lineage>
        <taxon>Bacteria</taxon>
        <taxon>Bacillati</taxon>
        <taxon>Bacillota</taxon>
        <taxon>Bacilli</taxon>
        <taxon>Lactobacillales</taxon>
        <taxon>Streptococcaceae</taxon>
        <taxon>Streptococcus</taxon>
    </lineage>
</organism>
<reference evidence="1 2" key="1">
    <citation type="submission" date="2017-12" db="EMBL/GenBank/DDBJ databases">
        <authorList>
            <person name="Hurst M.R.H."/>
        </authorList>
    </citation>
    <scope>NUCLEOTIDE SEQUENCE [LARGE SCALE GENOMIC DNA]</scope>
    <source>
        <strain evidence="1 2">TH11417</strain>
    </source>
</reference>
<proteinExistence type="predicted"/>
<dbReference type="GeneID" id="98393967"/>
<accession>A0A2L0D684</accession>
<protein>
    <submittedName>
        <fullName evidence="1">Uncharacterized protein</fullName>
    </submittedName>
</protein>
<dbReference type="AlphaFoldDB" id="A0A2L0D684"/>
<dbReference type="EMBL" id="CP025536">
    <property type="protein sequence ID" value="AUW97160.1"/>
    <property type="molecule type" value="Genomic_DNA"/>
</dbReference>
<dbReference type="KEGG" id="splr:C0J00_08620"/>
<dbReference type="RefSeq" id="WP_104968475.1">
    <property type="nucleotide sequence ID" value="NZ_CP025536.1"/>
</dbReference>
<dbReference type="Proteomes" id="UP000238956">
    <property type="component" value="Chromosome"/>
</dbReference>
<dbReference type="OrthoDB" id="2223842at2"/>
<name>A0A2L0D684_9STRE</name>
<keyword evidence="2" id="KW-1185">Reference proteome</keyword>
<gene>
    <name evidence="1" type="ORF">C0J00_08620</name>
</gene>
<evidence type="ECO:0000313" key="2">
    <source>
        <dbReference type="Proteomes" id="UP000238956"/>
    </source>
</evidence>